<accession>A0ABP9G0Q0</accession>
<evidence type="ECO:0000313" key="2">
    <source>
        <dbReference type="EMBL" id="GAA4917112.1"/>
    </source>
</evidence>
<dbReference type="Proteomes" id="UP001500368">
    <property type="component" value="Unassembled WGS sequence"/>
</dbReference>
<dbReference type="EMBL" id="BAABLW010000005">
    <property type="protein sequence ID" value="GAA4917112.1"/>
    <property type="molecule type" value="Genomic_DNA"/>
</dbReference>
<evidence type="ECO:0000256" key="1">
    <source>
        <dbReference type="SAM" id="Phobius"/>
    </source>
</evidence>
<keyword evidence="1" id="KW-0812">Transmembrane</keyword>
<evidence type="ECO:0008006" key="4">
    <source>
        <dbReference type="Google" id="ProtNLM"/>
    </source>
</evidence>
<proteinExistence type="predicted"/>
<dbReference type="InterPro" id="IPR014509">
    <property type="entry name" value="YjdF-like"/>
</dbReference>
<evidence type="ECO:0000313" key="3">
    <source>
        <dbReference type="Proteomes" id="UP001500368"/>
    </source>
</evidence>
<name>A0ABP9G0Q0_9MICC</name>
<keyword evidence="1" id="KW-0472">Membrane</keyword>
<protein>
    <recommendedName>
        <fullName evidence="4">DUF2238 domain-containing protein</fullName>
    </recommendedName>
</protein>
<dbReference type="Pfam" id="PF09997">
    <property type="entry name" value="DUF2238"/>
    <property type="match status" value="1"/>
</dbReference>
<feature type="transmembrane region" description="Helical" evidence="1">
    <location>
        <begin position="87"/>
        <end position="107"/>
    </location>
</feature>
<organism evidence="2 3">
    <name type="scientific">Nesterenkonia rhizosphaerae</name>
    <dbReference type="NCBI Taxonomy" id="1348272"/>
    <lineage>
        <taxon>Bacteria</taxon>
        <taxon>Bacillati</taxon>
        <taxon>Actinomycetota</taxon>
        <taxon>Actinomycetes</taxon>
        <taxon>Micrococcales</taxon>
        <taxon>Micrococcaceae</taxon>
        <taxon>Nesterenkonia</taxon>
    </lineage>
</organism>
<gene>
    <name evidence="2" type="ORF">GCM10025790_10760</name>
</gene>
<keyword evidence="1" id="KW-1133">Transmembrane helix</keyword>
<dbReference type="RefSeq" id="WP_345477042.1">
    <property type="nucleotide sequence ID" value="NZ_BAABLW010000005.1"/>
</dbReference>
<comment type="caution">
    <text evidence="2">The sequence shown here is derived from an EMBL/GenBank/DDBJ whole genome shotgun (WGS) entry which is preliminary data.</text>
</comment>
<reference evidence="3" key="1">
    <citation type="journal article" date="2019" name="Int. J. Syst. Evol. Microbiol.">
        <title>The Global Catalogue of Microorganisms (GCM) 10K type strain sequencing project: providing services to taxonomists for standard genome sequencing and annotation.</title>
        <authorList>
            <consortium name="The Broad Institute Genomics Platform"/>
            <consortium name="The Broad Institute Genome Sequencing Center for Infectious Disease"/>
            <person name="Wu L."/>
            <person name="Ma J."/>
        </authorList>
    </citation>
    <scope>NUCLEOTIDE SEQUENCE [LARGE SCALE GENOMIC DNA]</scope>
    <source>
        <strain evidence="3">JCM 19129</strain>
    </source>
</reference>
<keyword evidence="3" id="KW-1185">Reference proteome</keyword>
<feature type="transmembrane region" description="Helical" evidence="1">
    <location>
        <begin position="119"/>
        <end position="140"/>
    </location>
</feature>
<sequence>MIANFLRPARGPAELAADALRGLGMLSVLIAAIWYAPTDAGILAFALPGLFGARFIGLRPAADISCCSILLIAAWSNVFDLYTRISWWDILIHVLCTGVLAAVLHSWAERRGVVASAEITPTALTISITAAIGLALSALWEIVEWIGFVFITQDIYVTYHDTISDMAAGGFGAACAGIIVAKTTLIRADAVLPDLQKPAGSSAEDPSLHA</sequence>